<dbReference type="RefSeq" id="WP_161436052.1">
    <property type="nucleotide sequence ID" value="NZ_WXYO01000006.1"/>
</dbReference>
<protein>
    <submittedName>
        <fullName evidence="1">Uncharacterized protein</fullName>
    </submittedName>
</protein>
<accession>A0A6L9EE62</accession>
<keyword evidence="2" id="KW-1185">Reference proteome</keyword>
<gene>
    <name evidence="1" type="ORF">GTQ38_13405</name>
</gene>
<organism evidence="1 2">
    <name type="scientific">Poritiphilus flavus</name>
    <dbReference type="NCBI Taxonomy" id="2697053"/>
    <lineage>
        <taxon>Bacteria</taxon>
        <taxon>Pseudomonadati</taxon>
        <taxon>Bacteroidota</taxon>
        <taxon>Flavobacteriia</taxon>
        <taxon>Flavobacteriales</taxon>
        <taxon>Flavobacteriaceae</taxon>
        <taxon>Poritiphilus</taxon>
    </lineage>
</organism>
<reference evidence="1 2" key="1">
    <citation type="submission" date="2020-01" db="EMBL/GenBank/DDBJ databases">
        <title>Bacteria diversity of Porities sp.</title>
        <authorList>
            <person name="Wang G."/>
        </authorList>
    </citation>
    <scope>NUCLEOTIDE SEQUENCE [LARGE SCALE GENOMIC DNA]</scope>
    <source>
        <strain evidence="1 2">R33</strain>
    </source>
</reference>
<dbReference type="EMBL" id="WXYO01000006">
    <property type="protein sequence ID" value="NAS13006.1"/>
    <property type="molecule type" value="Genomic_DNA"/>
</dbReference>
<dbReference type="AlphaFoldDB" id="A0A6L9EE62"/>
<sequence length="205" mass="24506">MDKKRFERSRVFARKNDLIFEDQLSRYLDNRTKKKAKHLKNNDVLLLMLNDLINIEFQSGCLDLRANFQMRWISDIKKFSEALKKNQMNTLSLSYKFNPSVNVFKPKFKWPLNDIDFREGLTTVESNEEGHLIFQKATIFNQVFESYLKGWDLLIFDFKNFDHWVSGNEILENLSFKSNDRDMVIVKLINFFARHVVYFNSLIVK</sequence>
<evidence type="ECO:0000313" key="2">
    <source>
        <dbReference type="Proteomes" id="UP000475249"/>
    </source>
</evidence>
<proteinExistence type="predicted"/>
<evidence type="ECO:0000313" key="1">
    <source>
        <dbReference type="EMBL" id="NAS13006.1"/>
    </source>
</evidence>
<name>A0A6L9EE62_9FLAO</name>
<comment type="caution">
    <text evidence="1">The sequence shown here is derived from an EMBL/GenBank/DDBJ whole genome shotgun (WGS) entry which is preliminary data.</text>
</comment>
<dbReference type="Proteomes" id="UP000475249">
    <property type="component" value="Unassembled WGS sequence"/>
</dbReference>